<evidence type="ECO:0000313" key="9">
    <source>
        <dbReference type="Proteomes" id="UP001207337"/>
    </source>
</evidence>
<dbReference type="CDD" id="cd08010">
    <property type="entry name" value="MltG_like"/>
    <property type="match status" value="1"/>
</dbReference>
<dbReference type="Proteomes" id="UP001207337">
    <property type="component" value="Unassembled WGS sequence"/>
</dbReference>
<keyword evidence="6 7" id="KW-0961">Cell wall biogenesis/degradation</keyword>
<dbReference type="InterPro" id="IPR003770">
    <property type="entry name" value="MLTG-like"/>
</dbReference>
<comment type="subcellular location">
    <subcellularLocation>
        <location evidence="7">Cell membrane</location>
        <topology evidence="7">Single-pass membrane protein</topology>
    </subcellularLocation>
</comment>
<evidence type="ECO:0000256" key="4">
    <source>
        <dbReference type="ARBA" id="ARBA00023136"/>
    </source>
</evidence>
<dbReference type="EC" id="4.2.2.29" evidence="7"/>
<dbReference type="Gene3D" id="3.30.1490.480">
    <property type="entry name" value="Endolytic murein transglycosylase"/>
    <property type="match status" value="1"/>
</dbReference>
<evidence type="ECO:0000256" key="2">
    <source>
        <dbReference type="ARBA" id="ARBA00022692"/>
    </source>
</evidence>
<comment type="similarity">
    <text evidence="7">Belongs to the transglycosylase MltG family.</text>
</comment>
<evidence type="ECO:0000256" key="7">
    <source>
        <dbReference type="HAMAP-Rule" id="MF_02065"/>
    </source>
</evidence>
<sequence length="356" mass="42084">MPQNNRHISKEILIAVLLFGIAVFLVGESRWTRLYQDPALDTDELVDLYLDDEHSPEKLEEILTEKGLIEDIQEFNWAINTLRWRRFQAGHYRIEEGTSYNELFSRMGRGLQDPIQFTLLPGRPPWDVKKRIYQSFRFDSLALSQTLSDSTFLAEHGIDTTEVIGHLYPDSYSFYWTASSEQVVERIFKTFNQKVTEQYRERLDELDITMNEAIILASIIEWEASQNDEKKTISGLYWNRLNRGMRLQADPTVNYAVGERRRLLYEDYKVEHPYNTYLHEGLPPGPITNPSQSSIEAALFPEEHDYLYMVAAPEGNHNFSETFEEHKRKSAEWRQWLNEQYRLKEERERNNNNRSE</sequence>
<organism evidence="8 9">
    <name type="scientific">Fodinibius salicampi</name>
    <dbReference type="NCBI Taxonomy" id="1920655"/>
    <lineage>
        <taxon>Bacteria</taxon>
        <taxon>Pseudomonadati</taxon>
        <taxon>Balneolota</taxon>
        <taxon>Balneolia</taxon>
        <taxon>Balneolales</taxon>
        <taxon>Balneolaceae</taxon>
        <taxon>Fodinibius</taxon>
    </lineage>
</organism>
<dbReference type="RefSeq" id="WP_265787574.1">
    <property type="nucleotide sequence ID" value="NZ_BAABRS010000001.1"/>
</dbReference>
<dbReference type="NCBIfam" id="TIGR00247">
    <property type="entry name" value="endolytic transglycosylase MltG"/>
    <property type="match status" value="1"/>
</dbReference>
<keyword evidence="4 7" id="KW-0472">Membrane</keyword>
<dbReference type="HAMAP" id="MF_02065">
    <property type="entry name" value="MltG"/>
    <property type="match status" value="1"/>
</dbReference>
<reference evidence="8 9" key="1">
    <citation type="submission" date="2021-11" db="EMBL/GenBank/DDBJ databases">
        <title>Aliifidinibius sp. nov., a new bacterium isolated from saline soil.</title>
        <authorList>
            <person name="Galisteo C."/>
            <person name="De La Haba R."/>
            <person name="Sanchez-Porro C."/>
            <person name="Ventosa A."/>
        </authorList>
    </citation>
    <scope>NUCLEOTIDE SEQUENCE [LARGE SCALE GENOMIC DNA]</scope>
    <source>
        <strain evidence="8 9">KACC 190600</strain>
    </source>
</reference>
<keyword evidence="2 7" id="KW-0812">Transmembrane</keyword>
<keyword evidence="3 7" id="KW-1133">Transmembrane helix</keyword>
<comment type="catalytic activity">
    <reaction evidence="7">
        <text>a peptidoglycan chain = a peptidoglycan chain with N-acetyl-1,6-anhydromuramyl-[peptide] at the reducing end + a peptidoglycan chain with N-acetylglucosamine at the non-reducing end.</text>
        <dbReference type="EC" id="4.2.2.29"/>
    </reaction>
</comment>
<proteinExistence type="inferred from homology"/>
<keyword evidence="1 7" id="KW-1003">Cell membrane</keyword>
<dbReference type="Gene3D" id="3.30.160.60">
    <property type="entry name" value="Classic Zinc Finger"/>
    <property type="match status" value="1"/>
</dbReference>
<evidence type="ECO:0000256" key="5">
    <source>
        <dbReference type="ARBA" id="ARBA00023239"/>
    </source>
</evidence>
<name>A0ABT3PVV8_9BACT</name>
<evidence type="ECO:0000256" key="6">
    <source>
        <dbReference type="ARBA" id="ARBA00023316"/>
    </source>
</evidence>
<protein>
    <recommendedName>
        <fullName evidence="7">Endolytic murein transglycosylase</fullName>
        <ecNumber evidence="7">4.2.2.29</ecNumber>
    </recommendedName>
    <alternativeName>
        <fullName evidence="7">Peptidoglycan lytic transglycosylase</fullName>
    </alternativeName>
    <alternativeName>
        <fullName evidence="7">Peptidoglycan polymerization terminase</fullName>
    </alternativeName>
</protein>
<accession>A0ABT3PVV8</accession>
<keyword evidence="5 7" id="KW-0456">Lyase</keyword>
<dbReference type="PANTHER" id="PTHR30518">
    <property type="entry name" value="ENDOLYTIC MUREIN TRANSGLYCOSYLASE"/>
    <property type="match status" value="1"/>
</dbReference>
<comment type="caution">
    <text evidence="8">The sequence shown here is derived from an EMBL/GenBank/DDBJ whole genome shotgun (WGS) entry which is preliminary data.</text>
</comment>
<feature type="site" description="Important for catalytic activity" evidence="7">
    <location>
        <position position="223"/>
    </location>
</feature>
<dbReference type="EMBL" id="JAJNDC010000001">
    <property type="protein sequence ID" value="MCW9711966.1"/>
    <property type="molecule type" value="Genomic_DNA"/>
</dbReference>
<evidence type="ECO:0000313" key="8">
    <source>
        <dbReference type="EMBL" id="MCW9711966.1"/>
    </source>
</evidence>
<keyword evidence="9" id="KW-1185">Reference proteome</keyword>
<dbReference type="PANTHER" id="PTHR30518:SF2">
    <property type="entry name" value="ENDOLYTIC MUREIN TRANSGLYCOSYLASE"/>
    <property type="match status" value="1"/>
</dbReference>
<dbReference type="Pfam" id="PF02618">
    <property type="entry name" value="YceG"/>
    <property type="match status" value="1"/>
</dbReference>
<evidence type="ECO:0000256" key="3">
    <source>
        <dbReference type="ARBA" id="ARBA00022989"/>
    </source>
</evidence>
<feature type="transmembrane region" description="Helical" evidence="7">
    <location>
        <begin position="12"/>
        <end position="31"/>
    </location>
</feature>
<evidence type="ECO:0000256" key="1">
    <source>
        <dbReference type="ARBA" id="ARBA00022475"/>
    </source>
</evidence>
<gene>
    <name evidence="7 8" type="primary">mltG</name>
    <name evidence="8" type="ORF">LQ318_03530</name>
</gene>
<comment type="function">
    <text evidence="7">Functions as a peptidoglycan terminase that cleaves nascent peptidoglycan strands endolytically to terminate their elongation.</text>
</comment>